<protein>
    <submittedName>
        <fullName evidence="1">Uncharacterized protein</fullName>
    </submittedName>
</protein>
<name>A0A517N9Q7_9BACT</name>
<organism evidence="1 2">
    <name type="scientific">Rubripirellula lacrimiformis</name>
    <dbReference type="NCBI Taxonomy" id="1930273"/>
    <lineage>
        <taxon>Bacteria</taxon>
        <taxon>Pseudomonadati</taxon>
        <taxon>Planctomycetota</taxon>
        <taxon>Planctomycetia</taxon>
        <taxon>Pirellulales</taxon>
        <taxon>Pirellulaceae</taxon>
        <taxon>Rubripirellula</taxon>
    </lineage>
</organism>
<gene>
    <name evidence="1" type="ORF">K227x_22510</name>
</gene>
<reference evidence="1 2" key="1">
    <citation type="submission" date="2019-02" db="EMBL/GenBank/DDBJ databases">
        <title>Deep-cultivation of Planctomycetes and their phenomic and genomic characterization uncovers novel biology.</title>
        <authorList>
            <person name="Wiegand S."/>
            <person name="Jogler M."/>
            <person name="Boedeker C."/>
            <person name="Pinto D."/>
            <person name="Vollmers J."/>
            <person name="Rivas-Marin E."/>
            <person name="Kohn T."/>
            <person name="Peeters S.H."/>
            <person name="Heuer A."/>
            <person name="Rast P."/>
            <person name="Oberbeckmann S."/>
            <person name="Bunk B."/>
            <person name="Jeske O."/>
            <person name="Meyerdierks A."/>
            <person name="Storesund J.E."/>
            <person name="Kallscheuer N."/>
            <person name="Luecker S."/>
            <person name="Lage O.M."/>
            <person name="Pohl T."/>
            <person name="Merkel B.J."/>
            <person name="Hornburger P."/>
            <person name="Mueller R.-W."/>
            <person name="Bruemmer F."/>
            <person name="Labrenz M."/>
            <person name="Spormann A.M."/>
            <person name="Op den Camp H."/>
            <person name="Overmann J."/>
            <person name="Amann R."/>
            <person name="Jetten M.S.M."/>
            <person name="Mascher T."/>
            <person name="Medema M.H."/>
            <person name="Devos D.P."/>
            <person name="Kaster A.-K."/>
            <person name="Ovreas L."/>
            <person name="Rohde M."/>
            <person name="Galperin M.Y."/>
            <person name="Jogler C."/>
        </authorList>
    </citation>
    <scope>NUCLEOTIDE SEQUENCE [LARGE SCALE GENOMIC DNA]</scope>
    <source>
        <strain evidence="1 2">K22_7</strain>
    </source>
</reference>
<dbReference type="EMBL" id="CP036525">
    <property type="protein sequence ID" value="QDT03866.1"/>
    <property type="molecule type" value="Genomic_DNA"/>
</dbReference>
<proteinExistence type="predicted"/>
<evidence type="ECO:0000313" key="2">
    <source>
        <dbReference type="Proteomes" id="UP000318538"/>
    </source>
</evidence>
<sequence>MATVRRQRLCECSTVSLVVHMPTPRSALCAVPSVSSLLARSVRLSHTVLARQSHSTDLSKASVRFENRTPDSAQSVHLHRERVFATSQWPAAEIAHAFRARTQMFCGRAMRLIYWVSVDPGDQRDCAANAANHAIHTKDRMALLQMETTLAVLGDRRRSPTLIPP</sequence>
<dbReference type="KEGG" id="rlc:K227x_22510"/>
<dbReference type="AlphaFoldDB" id="A0A517N9Q7"/>
<evidence type="ECO:0000313" key="1">
    <source>
        <dbReference type="EMBL" id="QDT03866.1"/>
    </source>
</evidence>
<accession>A0A517N9Q7</accession>
<keyword evidence="2" id="KW-1185">Reference proteome</keyword>
<dbReference type="Proteomes" id="UP000318538">
    <property type="component" value="Chromosome"/>
</dbReference>